<feature type="transmembrane region" description="Helical" evidence="8">
    <location>
        <begin position="289"/>
        <end position="315"/>
    </location>
</feature>
<dbReference type="eggNOG" id="ENOG502QQ7Q">
    <property type="taxonomic scope" value="Eukaryota"/>
</dbReference>
<dbReference type="Proteomes" id="UP000014500">
    <property type="component" value="Unassembled WGS sequence"/>
</dbReference>
<evidence type="ECO:0000256" key="6">
    <source>
        <dbReference type="ARBA" id="ARBA00023136"/>
    </source>
</evidence>
<proteinExistence type="inferred from homology"/>
<evidence type="ECO:0000256" key="3">
    <source>
        <dbReference type="ARBA" id="ARBA00022475"/>
    </source>
</evidence>
<sequence length="530" mass="58078">MALLTSLFDGKKLEYQITVETTACENGATPTQYLILSELKFPNTSMKTAASGLRVPNAAKRILVPMPFTGRTKANLQSPVCWPQLPLVRKTFPGNFLFEYVRSAPENGSLPTKLNLNNSRPAVLAFPIQPILDIGGTLTLEIGIDHSVNNTLQNVSVTACLDKGTRPKVLSPANCSSGVGIQANTSSEAGRASLVMVPYPEPGNWYVTLEAICYHLDRGPNEITRVKCDSNTTSIVFNVMSASCVYGGCGPYGRCYQYISGGFIFSTCVCTAGWRGWGCTDGSTASSDFELLLATLLLTLSNLLFLPTIALAIYRHYYTEALVYFFTMFFSTFYHACDEEAYTFCLMRLSVMQFCDFYSAILSFWITVIAMADLPSSLTSLAHMAGSLGIAVGVEYDRTGLWVFVVPAATGVIIMIASWVFHCYKQHSCYPKKTVWICLVPGVVLVATGLVCFAFLETKDNYKYVHSSWHAATALCVLFLLPPRRDRKGRPKVGGRCMSMSPSRSSYIRADDIRFAPDNSGAGDSLLSYA</sequence>
<feature type="transmembrane region" description="Helical" evidence="8">
    <location>
        <begin position="462"/>
        <end position="481"/>
    </location>
</feature>
<evidence type="ECO:0000256" key="2">
    <source>
        <dbReference type="ARBA" id="ARBA00005542"/>
    </source>
</evidence>
<evidence type="ECO:0000256" key="5">
    <source>
        <dbReference type="ARBA" id="ARBA00022989"/>
    </source>
</evidence>
<dbReference type="InterPro" id="IPR000742">
    <property type="entry name" value="EGF"/>
</dbReference>
<feature type="domain" description="EGF-like" evidence="9">
    <location>
        <begin position="240"/>
        <end position="280"/>
    </location>
</feature>
<dbReference type="PROSITE" id="PS01186">
    <property type="entry name" value="EGF_2"/>
    <property type="match status" value="1"/>
</dbReference>
<comment type="subcellular location">
    <subcellularLocation>
        <location evidence="1">Cell membrane</location>
        <topology evidence="1">Multi-pass membrane protein</topology>
    </subcellularLocation>
</comment>
<organism evidence="10 11">
    <name type="scientific">Strigamia maritima</name>
    <name type="common">European centipede</name>
    <name type="synonym">Geophilus maritimus</name>
    <dbReference type="NCBI Taxonomy" id="126957"/>
    <lineage>
        <taxon>Eukaryota</taxon>
        <taxon>Metazoa</taxon>
        <taxon>Ecdysozoa</taxon>
        <taxon>Arthropoda</taxon>
        <taxon>Myriapoda</taxon>
        <taxon>Chilopoda</taxon>
        <taxon>Pleurostigmophora</taxon>
        <taxon>Geophilomorpha</taxon>
        <taxon>Linotaeniidae</taxon>
        <taxon>Strigamia</taxon>
    </lineage>
</organism>
<comment type="caution">
    <text evidence="7">Lacks conserved residue(s) required for the propagation of feature annotation.</text>
</comment>
<dbReference type="EMBL" id="JH431338">
    <property type="status" value="NOT_ANNOTATED_CDS"/>
    <property type="molecule type" value="Genomic_DNA"/>
</dbReference>
<dbReference type="PANTHER" id="PTHR14319:SF3">
    <property type="entry name" value="TRANSMEMBRANE PROTEIN-LIKE PROTEIN"/>
    <property type="match status" value="1"/>
</dbReference>
<name>T1IR86_STRMM</name>
<dbReference type="STRING" id="126957.T1IR86"/>
<feature type="transmembrane region" description="Helical" evidence="8">
    <location>
        <begin position="349"/>
        <end position="372"/>
    </location>
</feature>
<evidence type="ECO:0000256" key="8">
    <source>
        <dbReference type="SAM" id="Phobius"/>
    </source>
</evidence>
<feature type="disulfide bond" evidence="7">
    <location>
        <begin position="270"/>
        <end position="279"/>
    </location>
</feature>
<dbReference type="Pfam" id="PF12036">
    <property type="entry name" value="DUF3522"/>
    <property type="match status" value="1"/>
</dbReference>
<dbReference type="EnsemblMetazoa" id="SMAR003571-RA">
    <property type="protein sequence ID" value="SMAR003571-PA"/>
    <property type="gene ID" value="SMAR003571"/>
</dbReference>
<accession>T1IR86</accession>
<dbReference type="PROSITE" id="PS00022">
    <property type="entry name" value="EGF_1"/>
    <property type="match status" value="1"/>
</dbReference>
<keyword evidence="6 8" id="KW-0472">Membrane</keyword>
<dbReference type="OMA" id="SAPNISW"/>
<evidence type="ECO:0000256" key="4">
    <source>
        <dbReference type="ARBA" id="ARBA00022692"/>
    </source>
</evidence>
<dbReference type="PANTHER" id="PTHR14319">
    <property type="entry name" value="FIVE-SPAN TRANSMEMBRANE PROTEIN M83"/>
    <property type="match status" value="1"/>
</dbReference>
<dbReference type="PROSITE" id="PS50026">
    <property type="entry name" value="EGF_3"/>
    <property type="match status" value="1"/>
</dbReference>
<feature type="transmembrane region" description="Helical" evidence="8">
    <location>
        <begin position="434"/>
        <end position="456"/>
    </location>
</feature>
<dbReference type="HOGENOM" id="CLU_514208_0_0_1"/>
<evidence type="ECO:0000256" key="1">
    <source>
        <dbReference type="ARBA" id="ARBA00004651"/>
    </source>
</evidence>
<comment type="similarity">
    <text evidence="2">Belongs to the TMEM8 family.</text>
</comment>
<keyword evidence="5 8" id="KW-1133">Transmembrane helix</keyword>
<feature type="transmembrane region" description="Helical" evidence="8">
    <location>
        <begin position="258"/>
        <end position="277"/>
    </location>
</feature>
<keyword evidence="4 8" id="KW-0812">Transmembrane</keyword>
<feature type="transmembrane region" description="Helical" evidence="8">
    <location>
        <begin position="401"/>
        <end position="422"/>
    </location>
</feature>
<evidence type="ECO:0000256" key="7">
    <source>
        <dbReference type="PROSITE-ProRule" id="PRU00076"/>
    </source>
</evidence>
<keyword evidence="7" id="KW-1015">Disulfide bond</keyword>
<dbReference type="AlphaFoldDB" id="T1IR86"/>
<reference evidence="11" key="1">
    <citation type="submission" date="2011-05" db="EMBL/GenBank/DDBJ databases">
        <authorList>
            <person name="Richards S.R."/>
            <person name="Qu J."/>
            <person name="Jiang H."/>
            <person name="Jhangiani S.N."/>
            <person name="Agravi P."/>
            <person name="Goodspeed R."/>
            <person name="Gross S."/>
            <person name="Mandapat C."/>
            <person name="Jackson L."/>
            <person name="Mathew T."/>
            <person name="Pu L."/>
            <person name="Thornton R."/>
            <person name="Saada N."/>
            <person name="Wilczek-Boney K.B."/>
            <person name="Lee S."/>
            <person name="Kovar C."/>
            <person name="Wu Y."/>
            <person name="Scherer S.E."/>
            <person name="Worley K.C."/>
            <person name="Muzny D.M."/>
            <person name="Gibbs R."/>
        </authorList>
    </citation>
    <scope>NUCLEOTIDE SEQUENCE</scope>
    <source>
        <strain evidence="11">Brora</strain>
    </source>
</reference>
<evidence type="ECO:0000259" key="9">
    <source>
        <dbReference type="PROSITE" id="PS50026"/>
    </source>
</evidence>
<evidence type="ECO:0000313" key="11">
    <source>
        <dbReference type="Proteomes" id="UP000014500"/>
    </source>
</evidence>
<dbReference type="GO" id="GO:0005886">
    <property type="term" value="C:plasma membrane"/>
    <property type="evidence" value="ECO:0007669"/>
    <property type="project" value="UniProtKB-SubCell"/>
</dbReference>
<protein>
    <recommendedName>
        <fullName evidence="9">EGF-like domain-containing protein</fullName>
    </recommendedName>
</protein>
<reference evidence="10" key="2">
    <citation type="submission" date="2015-02" db="UniProtKB">
        <authorList>
            <consortium name="EnsemblMetazoa"/>
        </authorList>
    </citation>
    <scope>IDENTIFICATION</scope>
</reference>
<keyword evidence="3" id="KW-1003">Cell membrane</keyword>
<dbReference type="InterPro" id="IPR021910">
    <property type="entry name" value="NGX6/PGAP6/MYMK"/>
</dbReference>
<feature type="transmembrane region" description="Helical" evidence="8">
    <location>
        <begin position="321"/>
        <end position="337"/>
    </location>
</feature>
<keyword evidence="7" id="KW-0245">EGF-like domain</keyword>
<keyword evidence="11" id="KW-1185">Reference proteome</keyword>
<evidence type="ECO:0000313" key="10">
    <source>
        <dbReference type="EnsemblMetazoa" id="SMAR003571-PA"/>
    </source>
</evidence>
<dbReference type="PhylomeDB" id="T1IR86"/>